<proteinExistence type="predicted"/>
<accession>A0A382IIF5</accession>
<evidence type="ECO:0000313" key="1">
    <source>
        <dbReference type="EMBL" id="SVB99027.1"/>
    </source>
</evidence>
<dbReference type="AlphaFoldDB" id="A0A382IIF5"/>
<sequence length="107" mass="12118">MVKIDEFGPGYKQKKMFVQFGKIEDSQDNLIPLDTVKTDDGEIVKVTLEQAIKMRALERSFRKPADKIKFADKIQFAPGLNQWLNSPILSIIEVDDGELVGNNSIYS</sequence>
<reference evidence="1" key="1">
    <citation type="submission" date="2018-05" db="EMBL/GenBank/DDBJ databases">
        <authorList>
            <person name="Lanie J.A."/>
            <person name="Ng W.-L."/>
            <person name="Kazmierczak K.M."/>
            <person name="Andrzejewski T.M."/>
            <person name="Davidsen T.M."/>
            <person name="Wayne K.J."/>
            <person name="Tettelin H."/>
            <person name="Glass J.I."/>
            <person name="Rusch D."/>
            <person name="Podicherti R."/>
            <person name="Tsui H.-C.T."/>
            <person name="Winkler M.E."/>
        </authorList>
    </citation>
    <scope>NUCLEOTIDE SEQUENCE</scope>
</reference>
<gene>
    <name evidence="1" type="ORF">METZ01_LOCUS251881</name>
</gene>
<dbReference type="EMBL" id="UINC01067400">
    <property type="protein sequence ID" value="SVB99027.1"/>
    <property type="molecule type" value="Genomic_DNA"/>
</dbReference>
<protein>
    <submittedName>
        <fullName evidence="1">Uncharacterized protein</fullName>
    </submittedName>
</protein>
<organism evidence="1">
    <name type="scientific">marine metagenome</name>
    <dbReference type="NCBI Taxonomy" id="408172"/>
    <lineage>
        <taxon>unclassified sequences</taxon>
        <taxon>metagenomes</taxon>
        <taxon>ecological metagenomes</taxon>
    </lineage>
</organism>
<name>A0A382IIF5_9ZZZZ</name>